<reference evidence="3 4" key="1">
    <citation type="journal article" date="2018" name="Nat. Ecol. Evol.">
        <title>Pezizomycetes genomes reveal the molecular basis of ectomycorrhizal truffle lifestyle.</title>
        <authorList>
            <person name="Murat C."/>
            <person name="Payen T."/>
            <person name="Noel B."/>
            <person name="Kuo A."/>
            <person name="Morin E."/>
            <person name="Chen J."/>
            <person name="Kohler A."/>
            <person name="Krizsan K."/>
            <person name="Balestrini R."/>
            <person name="Da Silva C."/>
            <person name="Montanini B."/>
            <person name="Hainaut M."/>
            <person name="Levati E."/>
            <person name="Barry K.W."/>
            <person name="Belfiori B."/>
            <person name="Cichocki N."/>
            <person name="Clum A."/>
            <person name="Dockter R.B."/>
            <person name="Fauchery L."/>
            <person name="Guy J."/>
            <person name="Iotti M."/>
            <person name="Le Tacon F."/>
            <person name="Lindquist E.A."/>
            <person name="Lipzen A."/>
            <person name="Malagnac F."/>
            <person name="Mello A."/>
            <person name="Molinier V."/>
            <person name="Miyauchi S."/>
            <person name="Poulain J."/>
            <person name="Riccioni C."/>
            <person name="Rubini A."/>
            <person name="Sitrit Y."/>
            <person name="Splivallo R."/>
            <person name="Traeger S."/>
            <person name="Wang M."/>
            <person name="Zifcakova L."/>
            <person name="Wipf D."/>
            <person name="Zambonelli A."/>
            <person name="Paolocci F."/>
            <person name="Nowrousian M."/>
            <person name="Ottonello S."/>
            <person name="Baldrian P."/>
            <person name="Spatafora J.W."/>
            <person name="Henrissat B."/>
            <person name="Nagy L.G."/>
            <person name="Aury J.M."/>
            <person name="Wincker P."/>
            <person name="Grigoriev I.V."/>
            <person name="Bonfante P."/>
            <person name="Martin F.M."/>
        </authorList>
    </citation>
    <scope>NUCLEOTIDE SEQUENCE [LARGE SCALE GENOMIC DNA]</scope>
    <source>
        <strain evidence="3 4">RN42</strain>
    </source>
</reference>
<proteinExistence type="predicted"/>
<dbReference type="Proteomes" id="UP000275078">
    <property type="component" value="Unassembled WGS sequence"/>
</dbReference>
<dbReference type="Pfam" id="PF00856">
    <property type="entry name" value="SET"/>
    <property type="match status" value="1"/>
</dbReference>
<accession>A0A3N4IQR3</accession>
<sequence>MSNAETNPETTPTNGANASPIPSSPFYSHVPVPGKEYGMVANTLIPTGTTLITEPSLITLPADLIYDDYNAAVAAVEAQFIQLSSEYQTQVLSLYHSPVFHEGNHLLGIFKTNAVTQDGSSEGREDYAILLNGFSRFNHACSPNCEGSWMPASKTHVLRTTRDVQEGEELTVAYTDVFQTTGHRREALMGSHGFVCMCSVCGLDIVERQERDELLRKLKRMRDLSEHLLGENLDKEWEKDGILLVLRREDELLKQLCLTGSFEAGPYGIGASIKMNSDPLRCFAFQSITLEILQRCHGEDHPDTIRMKERVVESRSLLMDEQLENIPTDPVAFSDWLWFVPDGKGTVMIKEMIEANEKIGEDDDNDSRKGNWDGEDDGALSPFNSEPDREFEDSVGNEIAGDHSDF</sequence>
<dbReference type="CDD" id="cd20071">
    <property type="entry name" value="SET_SMYD"/>
    <property type="match status" value="1"/>
</dbReference>
<dbReference type="PROSITE" id="PS50280">
    <property type="entry name" value="SET"/>
    <property type="match status" value="1"/>
</dbReference>
<dbReference type="STRING" id="1160509.A0A3N4IQR3"/>
<keyword evidence="4" id="KW-1185">Reference proteome</keyword>
<organism evidence="3 4">
    <name type="scientific">Ascobolus immersus RN42</name>
    <dbReference type="NCBI Taxonomy" id="1160509"/>
    <lineage>
        <taxon>Eukaryota</taxon>
        <taxon>Fungi</taxon>
        <taxon>Dikarya</taxon>
        <taxon>Ascomycota</taxon>
        <taxon>Pezizomycotina</taxon>
        <taxon>Pezizomycetes</taxon>
        <taxon>Pezizales</taxon>
        <taxon>Ascobolaceae</taxon>
        <taxon>Ascobolus</taxon>
    </lineage>
</organism>
<dbReference type="PANTHER" id="PTHR47332">
    <property type="entry name" value="SET DOMAIN-CONTAINING PROTEIN 5"/>
    <property type="match status" value="1"/>
</dbReference>
<feature type="region of interest" description="Disordered" evidence="1">
    <location>
        <begin position="357"/>
        <end position="406"/>
    </location>
</feature>
<evidence type="ECO:0000313" key="3">
    <source>
        <dbReference type="EMBL" id="RPA87757.1"/>
    </source>
</evidence>
<protein>
    <submittedName>
        <fullName evidence="3">SET domain-containing protein</fullName>
    </submittedName>
</protein>
<evidence type="ECO:0000256" key="1">
    <source>
        <dbReference type="SAM" id="MobiDB-lite"/>
    </source>
</evidence>
<dbReference type="InterPro" id="IPR053185">
    <property type="entry name" value="SET_domain_protein"/>
</dbReference>
<dbReference type="InterPro" id="IPR001214">
    <property type="entry name" value="SET_dom"/>
</dbReference>
<feature type="region of interest" description="Disordered" evidence="1">
    <location>
        <begin position="1"/>
        <end position="24"/>
    </location>
</feature>
<feature type="compositionally biased region" description="Low complexity" evidence="1">
    <location>
        <begin position="1"/>
        <end position="18"/>
    </location>
</feature>
<dbReference type="SUPFAM" id="SSF82199">
    <property type="entry name" value="SET domain"/>
    <property type="match status" value="1"/>
</dbReference>
<dbReference type="PANTHER" id="PTHR47332:SF4">
    <property type="entry name" value="SET DOMAIN-CONTAINING PROTEIN 5"/>
    <property type="match status" value="1"/>
</dbReference>
<dbReference type="OrthoDB" id="265717at2759"/>
<name>A0A3N4IQR3_ASCIM</name>
<dbReference type="Gene3D" id="2.170.270.10">
    <property type="entry name" value="SET domain"/>
    <property type="match status" value="1"/>
</dbReference>
<dbReference type="InterPro" id="IPR046341">
    <property type="entry name" value="SET_dom_sf"/>
</dbReference>
<dbReference type="EMBL" id="ML119646">
    <property type="protein sequence ID" value="RPA87757.1"/>
    <property type="molecule type" value="Genomic_DNA"/>
</dbReference>
<evidence type="ECO:0000313" key="4">
    <source>
        <dbReference type="Proteomes" id="UP000275078"/>
    </source>
</evidence>
<evidence type="ECO:0000259" key="2">
    <source>
        <dbReference type="PROSITE" id="PS50280"/>
    </source>
</evidence>
<gene>
    <name evidence="3" type="ORF">BJ508DRAFT_64078</name>
</gene>
<dbReference type="AlphaFoldDB" id="A0A3N4IQR3"/>
<feature type="domain" description="SET" evidence="2">
    <location>
        <begin position="19"/>
        <end position="175"/>
    </location>
</feature>